<comment type="caution">
    <text evidence="7">The sequence shown here is derived from an EMBL/GenBank/DDBJ whole genome shotgun (WGS) entry which is preliminary data.</text>
</comment>
<name>A0ABU8E3W0_9ACTN</name>
<feature type="transmembrane region" description="Helical" evidence="5">
    <location>
        <begin position="16"/>
        <end position="36"/>
    </location>
</feature>
<dbReference type="Gene3D" id="1.20.1250.20">
    <property type="entry name" value="MFS general substrate transporter like domains"/>
    <property type="match status" value="1"/>
</dbReference>
<evidence type="ECO:0000256" key="2">
    <source>
        <dbReference type="ARBA" id="ARBA00022692"/>
    </source>
</evidence>
<dbReference type="SUPFAM" id="SSF103473">
    <property type="entry name" value="MFS general substrate transporter"/>
    <property type="match status" value="1"/>
</dbReference>
<feature type="transmembrane region" description="Helical" evidence="5">
    <location>
        <begin position="137"/>
        <end position="159"/>
    </location>
</feature>
<dbReference type="PANTHER" id="PTHR23501:SF154">
    <property type="entry name" value="MULTIDRUG-EFFLUX TRANSPORTER RV1634-RELATED"/>
    <property type="match status" value="1"/>
</dbReference>
<evidence type="ECO:0000313" key="7">
    <source>
        <dbReference type="EMBL" id="MEI4278053.1"/>
    </source>
</evidence>
<dbReference type="InterPro" id="IPR020846">
    <property type="entry name" value="MFS_dom"/>
</dbReference>
<keyword evidence="4 5" id="KW-0472">Membrane</keyword>
<feature type="domain" description="Major facilitator superfamily (MFS) profile" evidence="6">
    <location>
        <begin position="14"/>
        <end position="445"/>
    </location>
</feature>
<feature type="transmembrane region" description="Helical" evidence="5">
    <location>
        <begin position="227"/>
        <end position="247"/>
    </location>
</feature>
<evidence type="ECO:0000313" key="8">
    <source>
        <dbReference type="Proteomes" id="UP001373496"/>
    </source>
</evidence>
<feature type="transmembrane region" description="Helical" evidence="5">
    <location>
        <begin position="48"/>
        <end position="67"/>
    </location>
</feature>
<feature type="transmembrane region" description="Helical" evidence="5">
    <location>
        <begin position="420"/>
        <end position="440"/>
    </location>
</feature>
<sequence>MSDIGVFDRAHRSTTVGLLVLVSFVAFEAMAVATAMPTAVAELDGLAWYGWPFTAFLVAQVVGMVLGGEVGDRRGARVALLWGVGIFAAGLVASGSAVDMGLFVAGRAVQGLGGGLIAVSLYVVAGAAYAPQLRAALFGALSAAWVVPALVGPLVSGLVTSLASWRLVFLGILPLVAAGLVLVLPALRGLAVPEGGAPAVASRRWWAVLAGAGVGALQYAGQRMDLPAVPVAVLGLVALVLGLRRLLPTGTGRAARGLPSVVASRGLLAGAFFGVEALIPFSLTTLHDYPATTAGIPLTAGALGWSLASALQGRRPDMSRVRLLQTGFVLVTTGVAGTALIAVADLHGWATYVTWAVAGLGMGLGMSSLGVLLLEQSPEHRRGADSAALQIADVTGSALCIGGVGVVLAAASAGAVPLTAAVLAGVAGCTAVAAVGCVVAGRSRPVDDRAAVPSAATTLATS</sequence>
<dbReference type="PANTHER" id="PTHR23501">
    <property type="entry name" value="MAJOR FACILITATOR SUPERFAMILY"/>
    <property type="match status" value="1"/>
</dbReference>
<feature type="transmembrane region" description="Helical" evidence="5">
    <location>
        <begin position="111"/>
        <end position="130"/>
    </location>
</feature>
<comment type="subcellular location">
    <subcellularLocation>
        <location evidence="1">Cell membrane</location>
        <topology evidence="1">Multi-pass membrane protein</topology>
    </subcellularLocation>
</comment>
<dbReference type="InterPro" id="IPR036259">
    <property type="entry name" value="MFS_trans_sf"/>
</dbReference>
<feature type="transmembrane region" description="Helical" evidence="5">
    <location>
        <begin position="394"/>
        <end position="414"/>
    </location>
</feature>
<dbReference type="InterPro" id="IPR005829">
    <property type="entry name" value="Sugar_transporter_CS"/>
</dbReference>
<feature type="transmembrane region" description="Helical" evidence="5">
    <location>
        <begin position="79"/>
        <end position="105"/>
    </location>
</feature>
<dbReference type="EMBL" id="JBAPLV010000004">
    <property type="protein sequence ID" value="MEI4278053.1"/>
    <property type="molecule type" value="Genomic_DNA"/>
</dbReference>
<evidence type="ECO:0000256" key="4">
    <source>
        <dbReference type="ARBA" id="ARBA00023136"/>
    </source>
</evidence>
<feature type="transmembrane region" description="Helical" evidence="5">
    <location>
        <begin position="289"/>
        <end position="311"/>
    </location>
</feature>
<protein>
    <submittedName>
        <fullName evidence="7">MFS transporter</fullName>
    </submittedName>
</protein>
<feature type="transmembrane region" description="Helical" evidence="5">
    <location>
        <begin position="267"/>
        <end position="283"/>
    </location>
</feature>
<feature type="transmembrane region" description="Helical" evidence="5">
    <location>
        <begin position="205"/>
        <end position="221"/>
    </location>
</feature>
<evidence type="ECO:0000259" key="6">
    <source>
        <dbReference type="PROSITE" id="PS50850"/>
    </source>
</evidence>
<evidence type="ECO:0000256" key="1">
    <source>
        <dbReference type="ARBA" id="ARBA00004651"/>
    </source>
</evidence>
<dbReference type="Proteomes" id="UP001373496">
    <property type="component" value="Unassembled WGS sequence"/>
</dbReference>
<reference evidence="7 8" key="1">
    <citation type="submission" date="2024-03" db="EMBL/GenBank/DDBJ databases">
        <title>Draft genome sequence of Klenkia terrae.</title>
        <authorList>
            <person name="Duangmal K."/>
            <person name="Chantavorakit T."/>
        </authorList>
    </citation>
    <scope>NUCLEOTIDE SEQUENCE [LARGE SCALE GENOMIC DNA]</scope>
    <source>
        <strain evidence="7 8">JCM 17786</strain>
    </source>
</reference>
<feature type="transmembrane region" description="Helical" evidence="5">
    <location>
        <begin position="165"/>
        <end position="184"/>
    </location>
</feature>
<gene>
    <name evidence="7" type="ORF">UXQ13_06205</name>
</gene>
<dbReference type="RefSeq" id="WP_336391952.1">
    <property type="nucleotide sequence ID" value="NZ_JBAPLV010000004.1"/>
</dbReference>
<keyword evidence="3 5" id="KW-1133">Transmembrane helix</keyword>
<feature type="transmembrane region" description="Helical" evidence="5">
    <location>
        <begin position="349"/>
        <end position="374"/>
    </location>
</feature>
<proteinExistence type="predicted"/>
<dbReference type="PROSITE" id="PS50850">
    <property type="entry name" value="MFS"/>
    <property type="match status" value="1"/>
</dbReference>
<feature type="transmembrane region" description="Helical" evidence="5">
    <location>
        <begin position="323"/>
        <end position="343"/>
    </location>
</feature>
<dbReference type="InterPro" id="IPR011701">
    <property type="entry name" value="MFS"/>
</dbReference>
<organism evidence="7 8">
    <name type="scientific">Klenkia terrae</name>
    <dbReference type="NCBI Taxonomy" id="1052259"/>
    <lineage>
        <taxon>Bacteria</taxon>
        <taxon>Bacillati</taxon>
        <taxon>Actinomycetota</taxon>
        <taxon>Actinomycetes</taxon>
        <taxon>Geodermatophilales</taxon>
        <taxon>Geodermatophilaceae</taxon>
        <taxon>Klenkia</taxon>
    </lineage>
</organism>
<evidence type="ECO:0000256" key="3">
    <source>
        <dbReference type="ARBA" id="ARBA00022989"/>
    </source>
</evidence>
<dbReference type="PROSITE" id="PS00217">
    <property type="entry name" value="SUGAR_TRANSPORT_2"/>
    <property type="match status" value="1"/>
</dbReference>
<dbReference type="Pfam" id="PF07690">
    <property type="entry name" value="MFS_1"/>
    <property type="match status" value="1"/>
</dbReference>
<evidence type="ECO:0000256" key="5">
    <source>
        <dbReference type="SAM" id="Phobius"/>
    </source>
</evidence>
<keyword evidence="8" id="KW-1185">Reference proteome</keyword>
<keyword evidence="2 5" id="KW-0812">Transmembrane</keyword>
<accession>A0ABU8E3W0</accession>